<evidence type="ECO:0000256" key="8">
    <source>
        <dbReference type="ARBA" id="ARBA00022909"/>
    </source>
</evidence>
<dbReference type="GO" id="GO:0005525">
    <property type="term" value="F:GTP binding"/>
    <property type="evidence" value="ECO:0007669"/>
    <property type="project" value="UniProtKB-KW"/>
</dbReference>
<evidence type="ECO:0000256" key="10">
    <source>
        <dbReference type="ARBA" id="ARBA00030854"/>
    </source>
</evidence>
<dbReference type="EC" id="3.5.4.16" evidence="3"/>
<evidence type="ECO:0000313" key="14">
    <source>
        <dbReference type="Proteomes" id="UP000326268"/>
    </source>
</evidence>
<dbReference type="InterPro" id="IPR043133">
    <property type="entry name" value="GTP-CH-I_C/QueF"/>
</dbReference>
<feature type="domain" description="GTP cyclohydrolase I" evidence="12">
    <location>
        <begin position="88"/>
        <end position="263"/>
    </location>
</feature>
<keyword evidence="6" id="KW-0547">Nucleotide-binding</keyword>
<evidence type="ECO:0000256" key="5">
    <source>
        <dbReference type="ARBA" id="ARBA00022533"/>
    </source>
</evidence>
<dbReference type="GeneID" id="43650909"/>
<dbReference type="Gene3D" id="3.30.1130.10">
    <property type="match status" value="1"/>
</dbReference>
<evidence type="ECO:0000256" key="9">
    <source>
        <dbReference type="ARBA" id="ARBA00023134"/>
    </source>
</evidence>
<dbReference type="GO" id="GO:0003934">
    <property type="term" value="F:GTP cyclohydrolase I activity"/>
    <property type="evidence" value="ECO:0007669"/>
    <property type="project" value="UniProtKB-EC"/>
</dbReference>
<reference evidence="13 14" key="1">
    <citation type="submission" date="2019-04" db="EMBL/GenBank/DDBJ databases">
        <title>Friends and foes A comparative genomics studyof 23 Aspergillus species from section Flavi.</title>
        <authorList>
            <consortium name="DOE Joint Genome Institute"/>
            <person name="Kjaerbolling I."/>
            <person name="Vesth T."/>
            <person name="Frisvad J.C."/>
            <person name="Nybo J.L."/>
            <person name="Theobald S."/>
            <person name="Kildgaard S."/>
            <person name="Isbrandt T."/>
            <person name="Kuo A."/>
            <person name="Sato A."/>
            <person name="Lyhne E.K."/>
            <person name="Kogle M.E."/>
            <person name="Wiebenga A."/>
            <person name="Kun R.S."/>
            <person name="Lubbers R.J."/>
            <person name="Makela M.R."/>
            <person name="Barry K."/>
            <person name="Chovatia M."/>
            <person name="Clum A."/>
            <person name="Daum C."/>
            <person name="Haridas S."/>
            <person name="He G."/>
            <person name="LaButti K."/>
            <person name="Lipzen A."/>
            <person name="Mondo S."/>
            <person name="Riley R."/>
            <person name="Salamov A."/>
            <person name="Simmons B.A."/>
            <person name="Magnuson J.K."/>
            <person name="Henrissat B."/>
            <person name="Mortensen U.H."/>
            <person name="Larsen T.O."/>
            <person name="Devries R.P."/>
            <person name="Grigoriev I.V."/>
            <person name="Machida M."/>
            <person name="Baker S.E."/>
            <person name="Andersen M.R."/>
        </authorList>
    </citation>
    <scope>NUCLEOTIDE SEQUENCE [LARGE SCALE GENOMIC DNA]</scope>
    <source>
        <strain evidence="13 14">CBS 763.97</strain>
    </source>
</reference>
<keyword evidence="9" id="KW-0342">GTP-binding</keyword>
<evidence type="ECO:0000256" key="1">
    <source>
        <dbReference type="ARBA" id="ARBA00005080"/>
    </source>
</evidence>
<name>A0A5N7ABD9_9EURO</name>
<organism evidence="13 14">
    <name type="scientific">Aspergillus caelatus</name>
    <dbReference type="NCBI Taxonomy" id="61420"/>
    <lineage>
        <taxon>Eukaryota</taxon>
        <taxon>Fungi</taxon>
        <taxon>Dikarya</taxon>
        <taxon>Ascomycota</taxon>
        <taxon>Pezizomycotina</taxon>
        <taxon>Eurotiomycetes</taxon>
        <taxon>Eurotiomycetidae</taxon>
        <taxon>Eurotiales</taxon>
        <taxon>Aspergillaceae</taxon>
        <taxon>Aspergillus</taxon>
        <taxon>Aspergillus subgen. Circumdati</taxon>
    </lineage>
</organism>
<evidence type="ECO:0000256" key="7">
    <source>
        <dbReference type="ARBA" id="ARBA00022801"/>
    </source>
</evidence>
<dbReference type="OrthoDB" id="4966at2759"/>
<keyword evidence="5" id="KW-0021">Allosteric enzyme</keyword>
<dbReference type="Proteomes" id="UP000326268">
    <property type="component" value="Unassembled WGS sequence"/>
</dbReference>
<dbReference type="FunFam" id="3.30.1130.10:FF:000012">
    <property type="entry name" value="GTP cyclohydrolase 1"/>
    <property type="match status" value="1"/>
</dbReference>
<dbReference type="HAMAP" id="MF_00223">
    <property type="entry name" value="FolE"/>
    <property type="match status" value="1"/>
</dbReference>
<sequence length="268" mass="29393">MTMATQISQDTERYQNGVSKRLGSLEMNTSAIGIREPTANGSSIATGKCKIPGSLGSLREDATTKQEVRIASKSLCQEPAEAEARIVAAMKTILECLGEDPSRDGLLKTPQRYAKAMTFFTKGYETKLADVVNEAIFEVDHNELVLVKGIEISSLCEHHLVPFTGSIHIGYIPNGRVIGLSKLARIAEIYARRLQVQERLTQQVAHAIEEALNPEGVAVVVECTHMCMTMRGVQKSGAVTVTQCKTGVFKTDNQLEERFHSLLRMGSR</sequence>
<protein>
    <recommendedName>
        <fullName evidence="4">GTP cyclohydrolase 1</fullName>
        <ecNumber evidence="3">3.5.4.16</ecNumber>
    </recommendedName>
    <alternativeName>
        <fullName evidence="10">GTP cyclohydrolase I</fullName>
    </alternativeName>
</protein>
<dbReference type="SUPFAM" id="SSF55620">
    <property type="entry name" value="Tetrahydrobiopterin biosynthesis enzymes-like"/>
    <property type="match status" value="1"/>
</dbReference>
<dbReference type="NCBIfam" id="TIGR00063">
    <property type="entry name" value="folE"/>
    <property type="match status" value="1"/>
</dbReference>
<dbReference type="PROSITE" id="PS00860">
    <property type="entry name" value="GTP_CYCLOHYDROL_1_2"/>
    <property type="match status" value="1"/>
</dbReference>
<dbReference type="RefSeq" id="XP_031928991.1">
    <property type="nucleotide sequence ID" value="XM_032066463.1"/>
</dbReference>
<dbReference type="InterPro" id="IPR020602">
    <property type="entry name" value="GTP_CycHdrlase_I_dom"/>
</dbReference>
<dbReference type="PANTHER" id="PTHR11109">
    <property type="entry name" value="GTP CYCLOHYDROLASE I"/>
    <property type="match status" value="1"/>
</dbReference>
<dbReference type="NCBIfam" id="NF006825">
    <property type="entry name" value="PRK09347.1-2"/>
    <property type="match status" value="1"/>
</dbReference>
<dbReference type="AlphaFoldDB" id="A0A5N7ABD9"/>
<dbReference type="InterPro" id="IPR018234">
    <property type="entry name" value="GTP_CycHdrlase_I_CS"/>
</dbReference>
<dbReference type="EMBL" id="ML737622">
    <property type="protein sequence ID" value="KAE8365910.1"/>
    <property type="molecule type" value="Genomic_DNA"/>
</dbReference>
<dbReference type="FunFam" id="1.10.286.10:FF:000003">
    <property type="entry name" value="GTP cyclohydrolase 1"/>
    <property type="match status" value="1"/>
</dbReference>
<dbReference type="NCBIfam" id="NF006826">
    <property type="entry name" value="PRK09347.1-3"/>
    <property type="match status" value="1"/>
</dbReference>
<dbReference type="Pfam" id="PF01227">
    <property type="entry name" value="GTP_cyclohydroI"/>
    <property type="match status" value="1"/>
</dbReference>
<dbReference type="Gene3D" id="1.10.286.10">
    <property type="match status" value="1"/>
</dbReference>
<comment type="similarity">
    <text evidence="2">Belongs to the GTP cyclohydrolase I family.</text>
</comment>
<evidence type="ECO:0000256" key="4">
    <source>
        <dbReference type="ARBA" id="ARBA00017272"/>
    </source>
</evidence>
<gene>
    <name evidence="13" type="ORF">BDV27DRAFT_126028</name>
</gene>
<proteinExistence type="inferred from homology"/>
<dbReference type="InterPro" id="IPR001474">
    <property type="entry name" value="GTP_CycHdrlase_I"/>
</dbReference>
<dbReference type="InterPro" id="IPR043134">
    <property type="entry name" value="GTP-CH-I_N"/>
</dbReference>
<dbReference type="GO" id="GO:0046656">
    <property type="term" value="P:folic acid biosynthetic process"/>
    <property type="evidence" value="ECO:0007669"/>
    <property type="project" value="UniProtKB-KW"/>
</dbReference>
<dbReference type="GO" id="GO:0008270">
    <property type="term" value="F:zinc ion binding"/>
    <property type="evidence" value="ECO:0007669"/>
    <property type="project" value="TreeGrafter"/>
</dbReference>
<evidence type="ECO:0000256" key="11">
    <source>
        <dbReference type="ARBA" id="ARBA00055676"/>
    </source>
</evidence>
<dbReference type="PANTHER" id="PTHR11109:SF7">
    <property type="entry name" value="GTP CYCLOHYDROLASE 1"/>
    <property type="match status" value="1"/>
</dbReference>
<dbReference type="CDD" id="cd00642">
    <property type="entry name" value="GTP_cyclohydro1"/>
    <property type="match status" value="1"/>
</dbReference>
<comment type="pathway">
    <text evidence="1">Cofactor biosynthesis; 7,8-dihydroneopterin triphosphate biosynthesis; 7,8-dihydroneopterin triphosphate from GTP: step 1/1.</text>
</comment>
<dbReference type="PROSITE" id="PS00859">
    <property type="entry name" value="GTP_CYCLOHYDROL_1_1"/>
    <property type="match status" value="1"/>
</dbReference>
<dbReference type="GO" id="GO:0005737">
    <property type="term" value="C:cytoplasm"/>
    <property type="evidence" value="ECO:0007669"/>
    <property type="project" value="TreeGrafter"/>
</dbReference>
<dbReference type="UniPathway" id="UPA00848">
    <property type="reaction ID" value="UER00151"/>
</dbReference>
<evidence type="ECO:0000256" key="6">
    <source>
        <dbReference type="ARBA" id="ARBA00022741"/>
    </source>
</evidence>
<keyword evidence="8" id="KW-0289">Folate biosynthesis</keyword>
<evidence type="ECO:0000313" key="13">
    <source>
        <dbReference type="EMBL" id="KAE8365910.1"/>
    </source>
</evidence>
<keyword evidence="14" id="KW-1185">Reference proteome</keyword>
<dbReference type="GO" id="GO:0046654">
    <property type="term" value="P:tetrahydrofolate biosynthetic process"/>
    <property type="evidence" value="ECO:0007669"/>
    <property type="project" value="InterPro"/>
</dbReference>
<evidence type="ECO:0000256" key="2">
    <source>
        <dbReference type="ARBA" id="ARBA00008085"/>
    </source>
</evidence>
<evidence type="ECO:0000259" key="12">
    <source>
        <dbReference type="Pfam" id="PF01227"/>
    </source>
</evidence>
<keyword evidence="7" id="KW-0378">Hydrolase</keyword>
<dbReference type="GO" id="GO:0006729">
    <property type="term" value="P:tetrahydrobiopterin biosynthetic process"/>
    <property type="evidence" value="ECO:0007669"/>
    <property type="project" value="TreeGrafter"/>
</dbReference>
<evidence type="ECO:0000256" key="3">
    <source>
        <dbReference type="ARBA" id="ARBA00012715"/>
    </source>
</evidence>
<accession>A0A5N7ABD9</accession>
<comment type="function">
    <text evidence="11">GTP cyclohydrolase 1 is the first enzyme in the biosynthetic pathway leading to folic acid.</text>
</comment>